<dbReference type="Pfam" id="PF20231">
    <property type="entry name" value="DUF6589"/>
    <property type="match status" value="1"/>
</dbReference>
<dbReference type="HOGENOM" id="CLU_969955_0_0_1"/>
<dbReference type="AlphaFoldDB" id="A0A0D0CQ04"/>
<proteinExistence type="predicted"/>
<feature type="compositionally biased region" description="Basic and acidic residues" evidence="1">
    <location>
        <begin position="258"/>
        <end position="271"/>
    </location>
</feature>
<accession>A0A0D0CQ04</accession>
<keyword evidence="4" id="KW-1185">Reference proteome</keyword>
<organism evidence="3 4">
    <name type="scientific">Collybiopsis luxurians FD-317 M1</name>
    <dbReference type="NCBI Taxonomy" id="944289"/>
    <lineage>
        <taxon>Eukaryota</taxon>
        <taxon>Fungi</taxon>
        <taxon>Dikarya</taxon>
        <taxon>Basidiomycota</taxon>
        <taxon>Agaricomycotina</taxon>
        <taxon>Agaricomycetes</taxon>
        <taxon>Agaricomycetidae</taxon>
        <taxon>Agaricales</taxon>
        <taxon>Marasmiineae</taxon>
        <taxon>Omphalotaceae</taxon>
        <taxon>Collybiopsis</taxon>
        <taxon>Collybiopsis luxurians</taxon>
    </lineage>
</organism>
<evidence type="ECO:0000259" key="2">
    <source>
        <dbReference type="Pfam" id="PF20231"/>
    </source>
</evidence>
<name>A0A0D0CQ04_9AGAR</name>
<gene>
    <name evidence="3" type="ORF">GYMLUDRAFT_58999</name>
</gene>
<feature type="region of interest" description="Disordered" evidence="1">
    <location>
        <begin position="252"/>
        <end position="272"/>
    </location>
</feature>
<reference evidence="3 4" key="1">
    <citation type="submission" date="2014-04" db="EMBL/GenBank/DDBJ databases">
        <title>Evolutionary Origins and Diversification of the Mycorrhizal Mutualists.</title>
        <authorList>
            <consortium name="DOE Joint Genome Institute"/>
            <consortium name="Mycorrhizal Genomics Consortium"/>
            <person name="Kohler A."/>
            <person name="Kuo A."/>
            <person name="Nagy L.G."/>
            <person name="Floudas D."/>
            <person name="Copeland A."/>
            <person name="Barry K.W."/>
            <person name="Cichocki N."/>
            <person name="Veneault-Fourrey C."/>
            <person name="LaButti K."/>
            <person name="Lindquist E.A."/>
            <person name="Lipzen A."/>
            <person name="Lundell T."/>
            <person name="Morin E."/>
            <person name="Murat C."/>
            <person name="Riley R."/>
            <person name="Ohm R."/>
            <person name="Sun H."/>
            <person name="Tunlid A."/>
            <person name="Henrissat B."/>
            <person name="Grigoriev I.V."/>
            <person name="Hibbett D.S."/>
            <person name="Martin F."/>
        </authorList>
    </citation>
    <scope>NUCLEOTIDE SEQUENCE [LARGE SCALE GENOMIC DNA]</scope>
    <source>
        <strain evidence="3 4">FD-317 M1</strain>
    </source>
</reference>
<dbReference type="EMBL" id="KN834772">
    <property type="protein sequence ID" value="KIK61012.1"/>
    <property type="molecule type" value="Genomic_DNA"/>
</dbReference>
<dbReference type="OrthoDB" id="2496395at2759"/>
<feature type="region of interest" description="Disordered" evidence="1">
    <location>
        <begin position="155"/>
        <end position="179"/>
    </location>
</feature>
<evidence type="ECO:0000256" key="1">
    <source>
        <dbReference type="SAM" id="MobiDB-lite"/>
    </source>
</evidence>
<sequence length="287" mass="31405">MADAIHAGDSGESMAKTSSYQWSDISRGRSSPRTPELLDQSAKLSLSFIFKTKSYDFQVFYKAHGSNMSWQWLGIITLCVNVLQKLAKGVNEILGYDQGLQHTPVDLNNDIATLMDSLEDQKVYSFVQGQKLDNDQAVPDVVSVGLQSLTSGIDIEDLSPPVGPLTSRSPSPDVATPDSSLKSSFLVANLGSFSATNRIAGTEDEDADREYSEEEYSGELDGILDHLQAELQEPALGLYTAANVALSKEDFDNFDLGEGGRDEDAPEKVDNDPEVEIEEPQMDFFTF</sequence>
<protein>
    <recommendedName>
        <fullName evidence="2">DUF6589 domain-containing protein</fullName>
    </recommendedName>
</protein>
<dbReference type="Proteomes" id="UP000053593">
    <property type="component" value="Unassembled WGS sequence"/>
</dbReference>
<dbReference type="InterPro" id="IPR046496">
    <property type="entry name" value="DUF6589"/>
</dbReference>
<feature type="domain" description="DUF6589" evidence="2">
    <location>
        <begin position="55"/>
        <end position="102"/>
    </location>
</feature>
<evidence type="ECO:0000313" key="3">
    <source>
        <dbReference type="EMBL" id="KIK61012.1"/>
    </source>
</evidence>
<evidence type="ECO:0000313" key="4">
    <source>
        <dbReference type="Proteomes" id="UP000053593"/>
    </source>
</evidence>